<dbReference type="InterPro" id="IPR029787">
    <property type="entry name" value="Nucleotide_cyclase"/>
</dbReference>
<dbReference type="GO" id="GO:0052621">
    <property type="term" value="F:diguanylate cyclase activity"/>
    <property type="evidence" value="ECO:0007669"/>
    <property type="project" value="TreeGrafter"/>
</dbReference>
<dbReference type="GO" id="GO:0043709">
    <property type="term" value="P:cell adhesion involved in single-species biofilm formation"/>
    <property type="evidence" value="ECO:0007669"/>
    <property type="project" value="TreeGrafter"/>
</dbReference>
<dbReference type="InterPro" id="IPR000160">
    <property type="entry name" value="GGDEF_dom"/>
</dbReference>
<dbReference type="InterPro" id="IPR011990">
    <property type="entry name" value="TPR-like_helical_dom_sf"/>
</dbReference>
<dbReference type="GO" id="GO:1902201">
    <property type="term" value="P:negative regulation of bacterial-type flagellum-dependent cell motility"/>
    <property type="evidence" value="ECO:0007669"/>
    <property type="project" value="TreeGrafter"/>
</dbReference>
<dbReference type="InterPro" id="IPR043128">
    <property type="entry name" value="Rev_trsase/Diguanyl_cyclase"/>
</dbReference>
<dbReference type="Proteomes" id="UP000219612">
    <property type="component" value="Unassembled WGS sequence"/>
</dbReference>
<name>A0A285HAG2_9ACTN</name>
<accession>A0A285HAG2</accession>
<dbReference type="PANTHER" id="PTHR45138:SF9">
    <property type="entry name" value="DIGUANYLATE CYCLASE DGCM-RELATED"/>
    <property type="match status" value="1"/>
</dbReference>
<dbReference type="PROSITE" id="PS50887">
    <property type="entry name" value="GGDEF"/>
    <property type="match status" value="1"/>
</dbReference>
<dbReference type="GO" id="GO:0005886">
    <property type="term" value="C:plasma membrane"/>
    <property type="evidence" value="ECO:0007669"/>
    <property type="project" value="TreeGrafter"/>
</dbReference>
<evidence type="ECO:0000259" key="1">
    <source>
        <dbReference type="PROSITE" id="PS50887"/>
    </source>
</evidence>
<dbReference type="CDD" id="cd01949">
    <property type="entry name" value="GGDEF"/>
    <property type="match status" value="1"/>
</dbReference>
<reference evidence="3" key="1">
    <citation type="submission" date="2017-09" db="EMBL/GenBank/DDBJ databases">
        <authorList>
            <person name="Varghese N."/>
            <person name="Submissions S."/>
        </authorList>
    </citation>
    <scope>NUCLEOTIDE SEQUENCE [LARGE SCALE GENOMIC DNA]</scope>
    <source>
        <strain evidence="3">CGMCC 4.6857</strain>
    </source>
</reference>
<dbReference type="SUPFAM" id="SSF55073">
    <property type="entry name" value="Nucleotide cyclase"/>
    <property type="match status" value="1"/>
</dbReference>
<feature type="domain" description="GGDEF" evidence="1">
    <location>
        <begin position="380"/>
        <end position="508"/>
    </location>
</feature>
<evidence type="ECO:0000313" key="2">
    <source>
        <dbReference type="EMBL" id="SNY32715.1"/>
    </source>
</evidence>
<dbReference type="AlphaFoldDB" id="A0A285HAG2"/>
<dbReference type="InterPro" id="IPR050469">
    <property type="entry name" value="Diguanylate_Cyclase"/>
</dbReference>
<proteinExistence type="predicted"/>
<keyword evidence="3" id="KW-1185">Reference proteome</keyword>
<dbReference type="NCBIfam" id="TIGR00254">
    <property type="entry name" value="GGDEF"/>
    <property type="match status" value="1"/>
</dbReference>
<gene>
    <name evidence="2" type="ORF">SAMN05421748_10428</name>
</gene>
<organism evidence="2 3">
    <name type="scientific">Paractinoplanes atraurantiacus</name>
    <dbReference type="NCBI Taxonomy" id="1036182"/>
    <lineage>
        <taxon>Bacteria</taxon>
        <taxon>Bacillati</taxon>
        <taxon>Actinomycetota</taxon>
        <taxon>Actinomycetes</taxon>
        <taxon>Micromonosporales</taxon>
        <taxon>Micromonosporaceae</taxon>
        <taxon>Paractinoplanes</taxon>
    </lineage>
</organism>
<dbReference type="EMBL" id="OBDY01000004">
    <property type="protein sequence ID" value="SNY32715.1"/>
    <property type="molecule type" value="Genomic_DNA"/>
</dbReference>
<sequence length="508" mass="55447">MREAAVRLPARNGFEEELTALVGAVYASHAGLADRARALEQRALAAGDRQYAALARLVVADVDNRGGRQNQGIKAAHAELSAAGDRLVVAKAHAVIAGGLWRLGDNAEAVKHAYEADRLLTEDDPLGLRVDHAVILAAQVNDQRLGRVSHEEYRVAQRLADRLGHPDLITANLNNWAWSCFRENDQPTARRLARQMQEHSARSGHPLNTSCADTVARVLMADGQISLATRILEDALAHAPSTDVDAVPACLITFAEIKRAEGDVPGALALLERCRELTRRDDVPEMDAIALQLLATCHADLGNFESAYREMVEFHQAWTVRRTEQSEALASVTQARFAIDEARRDRERFRELAERDALTGLWNRRRSDEHLAAALAAGVSPMSVAILDLDHFKRVNDTFSHEAGDSVLRRVGDMLRAIVEPHGHAARHGGEEFVLFLSLDPARALTICEQVRAAVAAYDWSGIAAGLRVTTSIGLTALRPGDDARTALARADAHLYAAKENGRDQVVA</sequence>
<dbReference type="Pfam" id="PF00990">
    <property type="entry name" value="GGDEF"/>
    <property type="match status" value="1"/>
</dbReference>
<dbReference type="SMART" id="SM00267">
    <property type="entry name" value="GGDEF"/>
    <property type="match status" value="1"/>
</dbReference>
<protein>
    <submittedName>
        <fullName evidence="2">Diguanylate cyclase (GGDEF) domain-containing protein</fullName>
    </submittedName>
</protein>
<dbReference type="PANTHER" id="PTHR45138">
    <property type="entry name" value="REGULATORY COMPONENTS OF SENSORY TRANSDUCTION SYSTEM"/>
    <property type="match status" value="1"/>
</dbReference>
<dbReference type="SUPFAM" id="SSF48452">
    <property type="entry name" value="TPR-like"/>
    <property type="match status" value="1"/>
</dbReference>
<evidence type="ECO:0000313" key="3">
    <source>
        <dbReference type="Proteomes" id="UP000219612"/>
    </source>
</evidence>
<dbReference type="Gene3D" id="1.25.40.10">
    <property type="entry name" value="Tetratricopeptide repeat domain"/>
    <property type="match status" value="1"/>
</dbReference>
<dbReference type="RefSeq" id="WP_101536182.1">
    <property type="nucleotide sequence ID" value="NZ_OBDY01000004.1"/>
</dbReference>
<dbReference type="FunFam" id="3.30.70.270:FF:000001">
    <property type="entry name" value="Diguanylate cyclase domain protein"/>
    <property type="match status" value="1"/>
</dbReference>
<dbReference type="Gene3D" id="3.30.70.270">
    <property type="match status" value="1"/>
</dbReference>